<feature type="transmembrane region" description="Helical" evidence="1">
    <location>
        <begin position="35"/>
        <end position="53"/>
    </location>
</feature>
<sequence>MRALPLALMLLLSPTLALAHGTHDLGTFAHGAAHPLGGLDHVLAMLAVGLLAAQAGGRALWAMPLGFVGAMLAGGALGFVGVTLPAVEPMILASIVILGVLAALATRLPLAATLPMIALFGLAHGWAHGAEGPATGMVLYAAGFALATAALHAAGIAMGRSLSALTTRSLGGAAALAGLALALV</sequence>
<dbReference type="RefSeq" id="WP_264505971.1">
    <property type="nucleotide sequence ID" value="NZ_JAPDFL010000001.1"/>
</dbReference>
<dbReference type="PIRSF" id="PIRSF016919">
    <property type="entry name" value="HupE_UreJ"/>
    <property type="match status" value="1"/>
</dbReference>
<evidence type="ECO:0000256" key="2">
    <source>
        <dbReference type="SAM" id="SignalP"/>
    </source>
</evidence>
<dbReference type="Proteomes" id="UP001208938">
    <property type="component" value="Unassembled WGS sequence"/>
</dbReference>
<feature type="chain" id="PRO_5046901074" evidence="2">
    <location>
        <begin position="20"/>
        <end position="184"/>
    </location>
</feature>
<dbReference type="EMBL" id="JAPDFL010000001">
    <property type="protein sequence ID" value="MCW1933020.1"/>
    <property type="molecule type" value="Genomic_DNA"/>
</dbReference>
<evidence type="ECO:0000313" key="4">
    <source>
        <dbReference type="Proteomes" id="UP001208938"/>
    </source>
</evidence>
<proteinExistence type="predicted"/>
<feature type="transmembrane region" description="Helical" evidence="1">
    <location>
        <begin position="86"/>
        <end position="105"/>
    </location>
</feature>
<reference evidence="3 4" key="1">
    <citation type="submission" date="2022-10" db="EMBL/GenBank/DDBJ databases">
        <title>Pararhodobacter sp. nov., isolated from marine algae.</title>
        <authorList>
            <person name="Choi B.J."/>
            <person name="Kim J.M."/>
            <person name="Lee J.K."/>
            <person name="Choi D.G."/>
            <person name="Jeon C.O."/>
        </authorList>
    </citation>
    <scope>NUCLEOTIDE SEQUENCE [LARGE SCALE GENOMIC DNA]</scope>
    <source>
        <strain evidence="3 4">ZQ420</strain>
    </source>
</reference>
<feature type="signal peptide" evidence="2">
    <location>
        <begin position="1"/>
        <end position="19"/>
    </location>
</feature>
<gene>
    <name evidence="3" type="ORF">OKW52_12325</name>
</gene>
<dbReference type="Pfam" id="PF04955">
    <property type="entry name" value="HupE_UreJ"/>
    <property type="match status" value="1"/>
</dbReference>
<name>A0ABT3GZN4_9RHOB</name>
<accession>A0ABT3GZN4</accession>
<protein>
    <submittedName>
        <fullName evidence="3">HupE/UreJ family protein</fullName>
    </submittedName>
</protein>
<feature type="transmembrane region" description="Helical" evidence="1">
    <location>
        <begin position="110"/>
        <end position="127"/>
    </location>
</feature>
<organism evidence="3 4">
    <name type="scientific">Pararhodobacter zhoushanensis</name>
    <dbReference type="NCBI Taxonomy" id="2479545"/>
    <lineage>
        <taxon>Bacteria</taxon>
        <taxon>Pseudomonadati</taxon>
        <taxon>Pseudomonadota</taxon>
        <taxon>Alphaproteobacteria</taxon>
        <taxon>Rhodobacterales</taxon>
        <taxon>Paracoccaceae</taxon>
        <taxon>Pararhodobacter</taxon>
    </lineage>
</organism>
<keyword evidence="2" id="KW-0732">Signal</keyword>
<evidence type="ECO:0000256" key="1">
    <source>
        <dbReference type="SAM" id="Phobius"/>
    </source>
</evidence>
<dbReference type="InterPro" id="IPR007038">
    <property type="entry name" value="HupE_UreJ"/>
</dbReference>
<keyword evidence="1" id="KW-0812">Transmembrane</keyword>
<feature type="transmembrane region" description="Helical" evidence="1">
    <location>
        <begin position="60"/>
        <end position="80"/>
    </location>
</feature>
<comment type="caution">
    <text evidence="3">The sequence shown here is derived from an EMBL/GenBank/DDBJ whole genome shotgun (WGS) entry which is preliminary data.</text>
</comment>
<keyword evidence="1" id="KW-1133">Transmembrane helix</keyword>
<keyword evidence="4" id="KW-1185">Reference proteome</keyword>
<evidence type="ECO:0000313" key="3">
    <source>
        <dbReference type="EMBL" id="MCW1933020.1"/>
    </source>
</evidence>
<feature type="transmembrane region" description="Helical" evidence="1">
    <location>
        <begin position="139"/>
        <end position="158"/>
    </location>
</feature>
<keyword evidence="1" id="KW-0472">Membrane</keyword>